<dbReference type="InterPro" id="IPR013078">
    <property type="entry name" value="His_Pase_superF_clade-1"/>
</dbReference>
<name>A0A0D6FFM0_CORDP</name>
<dbReference type="KEGG" id="cdip:ERS451417_00333"/>
<reference evidence="1 2" key="1">
    <citation type="submission" date="2020-02" db="EMBL/GenBank/DDBJ databases">
        <authorList>
            <person name="Brisse S."/>
        </authorList>
    </citation>
    <scope>NUCLEOTIDE SEQUENCE [LARGE SCALE GENOMIC DNA]</scope>
    <source>
        <strain evidence="1">CIP107547</strain>
    </source>
</reference>
<dbReference type="GO" id="GO:0016791">
    <property type="term" value="F:phosphatase activity"/>
    <property type="evidence" value="ECO:0007669"/>
    <property type="project" value="TreeGrafter"/>
</dbReference>
<dbReference type="AlphaFoldDB" id="A0A0D6FFM0"/>
<dbReference type="EMBL" id="CADDAV010000008">
    <property type="protein sequence ID" value="CAB0586364.1"/>
    <property type="molecule type" value="Genomic_DNA"/>
</dbReference>
<dbReference type="GeneID" id="29422050"/>
<dbReference type="InterPro" id="IPR050275">
    <property type="entry name" value="PGM_Phosphatase"/>
</dbReference>
<dbReference type="PANTHER" id="PTHR48100">
    <property type="entry name" value="BROAD-SPECIFICITY PHOSPHATASE YOR283W-RELATED"/>
    <property type="match status" value="1"/>
</dbReference>
<dbReference type="SMART" id="SM00855">
    <property type="entry name" value="PGAM"/>
    <property type="match status" value="1"/>
</dbReference>
<dbReference type="Pfam" id="PF00300">
    <property type="entry name" value="His_Phos_1"/>
    <property type="match status" value="1"/>
</dbReference>
<dbReference type="Gene3D" id="3.40.50.1240">
    <property type="entry name" value="Phosphoglycerate mutase-like"/>
    <property type="match status" value="1"/>
</dbReference>
<dbReference type="OMA" id="RRRLWHD"/>
<accession>A0A0D6FFM0</accession>
<protein>
    <submittedName>
        <fullName evidence="1">Histidine phosphatase family protein</fullName>
    </submittedName>
</protein>
<dbReference type="InterPro" id="IPR029033">
    <property type="entry name" value="His_PPase_superfam"/>
</dbReference>
<dbReference type="RefSeq" id="WP_004566627.1">
    <property type="nucleotide sequence ID" value="NZ_CABVGJ010000011.1"/>
</dbReference>
<organism evidence="1 2">
    <name type="scientific">Corynebacterium diphtheriae</name>
    <dbReference type="NCBI Taxonomy" id="1717"/>
    <lineage>
        <taxon>Bacteria</taxon>
        <taxon>Bacillati</taxon>
        <taxon>Actinomycetota</taxon>
        <taxon>Actinomycetes</taxon>
        <taxon>Mycobacteriales</taxon>
        <taxon>Corynebacteriaceae</taxon>
        <taxon>Corynebacterium</taxon>
    </lineage>
</organism>
<evidence type="ECO:0000313" key="1">
    <source>
        <dbReference type="EMBL" id="CAB0586364.1"/>
    </source>
</evidence>
<evidence type="ECO:0000313" key="2">
    <source>
        <dbReference type="Proteomes" id="UP000480222"/>
    </source>
</evidence>
<proteinExistence type="predicted"/>
<dbReference type="PANTHER" id="PTHR48100:SF51">
    <property type="entry name" value="PHOSPHOGLYCERATE MUTASE"/>
    <property type="match status" value="1"/>
</dbReference>
<comment type="caution">
    <text evidence="1">The sequence shown here is derived from an EMBL/GenBank/DDBJ whole genome shotgun (WGS) entry which is preliminary data.</text>
</comment>
<gene>
    <name evidence="1" type="ORF">CIP107547_00512</name>
</gene>
<dbReference type="GO" id="GO:0005737">
    <property type="term" value="C:cytoplasm"/>
    <property type="evidence" value="ECO:0007669"/>
    <property type="project" value="TreeGrafter"/>
</dbReference>
<dbReference type="SUPFAM" id="SSF53254">
    <property type="entry name" value="Phosphoglycerate mutase-like"/>
    <property type="match status" value="1"/>
</dbReference>
<sequence length="202" mass="22946">MTTTIVHLVRHGEVHNPERILYGRIPDYHLSSRGRSMAARTAASFAGHDVVALYSSPLERAQETAQPFAETLGLDVRIDDRLLEAGNQFEGLRVKGFRSQLWNPVRWPLMVNPLLPSWGEHYEDIAERMMDAIWDIREEAEGHEAIIVSHQLPIVCVQRHVQGKFLAHNPAVRQCDLASVSSLVFRGRDVVDYIYTEPAQEI</sequence>
<dbReference type="Proteomes" id="UP000480222">
    <property type="component" value="Unassembled WGS sequence"/>
</dbReference>
<dbReference type="CDD" id="cd07067">
    <property type="entry name" value="HP_PGM_like"/>
    <property type="match status" value="1"/>
</dbReference>